<proteinExistence type="predicted"/>
<dbReference type="Proteomes" id="UP000191931">
    <property type="component" value="Unassembled WGS sequence"/>
</dbReference>
<dbReference type="Gene3D" id="2.70.70.10">
    <property type="entry name" value="Glucose Permease (Domain IIA)"/>
    <property type="match status" value="1"/>
</dbReference>
<dbReference type="STRING" id="1246637.MTBBW1_630018"/>
<sequence length="273" mass="30978">MARLNSFYKMKMVEKLSFAPLKESLIDMVMHRHSMQMIIDNDVELLKSQQAGAIELAITGDELKKRREGKKKTEENLFREVKLIKRKKQEQAILLKKIREEKEAGVEIIDSLRVAARELDNKIKSFTESNAEKSGQISFEKLSGHLDMPVKGQIISRFGPQKNSAYSAFTFQSGIDIKVERGEPVKTVFKGKVIYSQWLKGYGNVIIIDHGNSFYTLYAHLEDRFKQKGSKVNTNEVIATAGATGSLKGVCLHFEIRHHGTPVDPLNWLKKGV</sequence>
<dbReference type="Pfam" id="PF01551">
    <property type="entry name" value="Peptidase_M23"/>
    <property type="match status" value="1"/>
</dbReference>
<dbReference type="RefSeq" id="WP_080801879.1">
    <property type="nucleotide sequence ID" value="NZ_LT828542.1"/>
</dbReference>
<dbReference type="InterPro" id="IPR016047">
    <property type="entry name" value="M23ase_b-sheet_dom"/>
</dbReference>
<dbReference type="AlphaFoldDB" id="A0A1W1HIM1"/>
<feature type="domain" description="M23ase beta-sheet core" evidence="2">
    <location>
        <begin position="171"/>
        <end position="265"/>
    </location>
</feature>
<accession>A0A1W1HIM1</accession>
<dbReference type="InterPro" id="IPR050570">
    <property type="entry name" value="Cell_wall_metabolism_enzyme"/>
</dbReference>
<keyword evidence="4" id="KW-1185">Reference proteome</keyword>
<dbReference type="PANTHER" id="PTHR21666:SF289">
    <property type="entry name" value="L-ALA--D-GLU ENDOPEPTIDASE"/>
    <property type="match status" value="1"/>
</dbReference>
<dbReference type="EMBL" id="FWEV01000307">
    <property type="protein sequence ID" value="SLM32324.1"/>
    <property type="molecule type" value="Genomic_DNA"/>
</dbReference>
<protein>
    <submittedName>
        <fullName evidence="3">Putative metallopeptidase</fullName>
    </submittedName>
</protein>
<dbReference type="CDD" id="cd12797">
    <property type="entry name" value="M23_peptidase"/>
    <property type="match status" value="1"/>
</dbReference>
<dbReference type="PANTHER" id="PTHR21666">
    <property type="entry name" value="PEPTIDASE-RELATED"/>
    <property type="match status" value="1"/>
</dbReference>
<evidence type="ECO:0000313" key="4">
    <source>
        <dbReference type="Proteomes" id="UP000191931"/>
    </source>
</evidence>
<dbReference type="InterPro" id="IPR011055">
    <property type="entry name" value="Dup_hybrid_motif"/>
</dbReference>
<evidence type="ECO:0000313" key="3">
    <source>
        <dbReference type="EMBL" id="SLM32324.1"/>
    </source>
</evidence>
<organism evidence="3 4">
    <name type="scientific">Desulfamplus magnetovallimortis</name>
    <dbReference type="NCBI Taxonomy" id="1246637"/>
    <lineage>
        <taxon>Bacteria</taxon>
        <taxon>Pseudomonadati</taxon>
        <taxon>Thermodesulfobacteriota</taxon>
        <taxon>Desulfobacteria</taxon>
        <taxon>Desulfobacterales</taxon>
        <taxon>Desulfobacteraceae</taxon>
        <taxon>Desulfamplus</taxon>
    </lineage>
</organism>
<reference evidence="3 4" key="1">
    <citation type="submission" date="2017-03" db="EMBL/GenBank/DDBJ databases">
        <authorList>
            <person name="Afonso C.L."/>
            <person name="Miller P.J."/>
            <person name="Scott M.A."/>
            <person name="Spackman E."/>
            <person name="Goraichik I."/>
            <person name="Dimitrov K.M."/>
            <person name="Suarez D.L."/>
            <person name="Swayne D.E."/>
        </authorList>
    </citation>
    <scope>NUCLEOTIDE SEQUENCE [LARGE SCALE GENOMIC DNA]</scope>
    <source>
        <strain evidence="3">PRJEB14757</strain>
    </source>
</reference>
<dbReference type="OrthoDB" id="9784703at2"/>
<evidence type="ECO:0000256" key="1">
    <source>
        <dbReference type="ARBA" id="ARBA00022729"/>
    </source>
</evidence>
<dbReference type="GO" id="GO:0004222">
    <property type="term" value="F:metalloendopeptidase activity"/>
    <property type="evidence" value="ECO:0007669"/>
    <property type="project" value="TreeGrafter"/>
</dbReference>
<name>A0A1W1HIM1_9BACT</name>
<evidence type="ECO:0000259" key="2">
    <source>
        <dbReference type="Pfam" id="PF01551"/>
    </source>
</evidence>
<dbReference type="SUPFAM" id="SSF51261">
    <property type="entry name" value="Duplicated hybrid motif"/>
    <property type="match status" value="1"/>
</dbReference>
<keyword evidence="1" id="KW-0732">Signal</keyword>
<gene>
    <name evidence="3" type="ORF">MTBBW1_630018</name>
</gene>